<keyword evidence="1" id="KW-0472">Membrane</keyword>
<keyword evidence="1" id="KW-1133">Transmembrane helix</keyword>
<dbReference type="SMART" id="SM00900">
    <property type="entry name" value="FMN_bind"/>
    <property type="match status" value="1"/>
</dbReference>
<evidence type="ECO:0000259" key="2">
    <source>
        <dbReference type="SMART" id="SM00900"/>
    </source>
</evidence>
<name>A0ABM6L293_9FIRM</name>
<dbReference type="Pfam" id="PF04205">
    <property type="entry name" value="FMN_bind"/>
    <property type="match status" value="1"/>
</dbReference>
<dbReference type="Proteomes" id="UP000196710">
    <property type="component" value="Chromosome"/>
</dbReference>
<feature type="domain" description="FMN-binding" evidence="2">
    <location>
        <begin position="288"/>
        <end position="361"/>
    </location>
</feature>
<keyword evidence="1" id="KW-0812">Transmembrane</keyword>
<accession>A0ABM6L293</accession>
<feature type="transmembrane region" description="Helical" evidence="1">
    <location>
        <begin position="236"/>
        <end position="254"/>
    </location>
</feature>
<gene>
    <name evidence="3" type="ORF">ADH66_01150</name>
</gene>
<feature type="transmembrane region" description="Helical" evidence="1">
    <location>
        <begin position="171"/>
        <end position="192"/>
    </location>
</feature>
<keyword evidence="4" id="KW-1185">Reference proteome</keyword>
<dbReference type="EMBL" id="CP021422">
    <property type="protein sequence ID" value="ASB39383.1"/>
    <property type="molecule type" value="Genomic_DNA"/>
</dbReference>
<feature type="transmembrane region" description="Helical" evidence="1">
    <location>
        <begin position="60"/>
        <end position="80"/>
    </location>
</feature>
<protein>
    <recommendedName>
        <fullName evidence="2">FMN-binding domain-containing protein</fullName>
    </recommendedName>
</protein>
<evidence type="ECO:0000313" key="4">
    <source>
        <dbReference type="Proteomes" id="UP000196710"/>
    </source>
</evidence>
<feature type="transmembrane region" description="Helical" evidence="1">
    <location>
        <begin position="132"/>
        <end position="150"/>
    </location>
</feature>
<reference evidence="4" key="1">
    <citation type="submission" date="2017-05" db="EMBL/GenBank/DDBJ databases">
        <title>Improved OligoMM genomes.</title>
        <authorList>
            <person name="Garzetti D."/>
        </authorList>
    </citation>
    <scope>NUCLEOTIDE SEQUENCE [LARGE SCALE GENOMIC DNA]</scope>
    <source>
        <strain evidence="4">KB18</strain>
    </source>
</reference>
<evidence type="ECO:0000313" key="3">
    <source>
        <dbReference type="EMBL" id="ASB39383.1"/>
    </source>
</evidence>
<sequence>MVFLLSLGISILFVILLSKVLRAYPIPFYVGAAAIALAVVTVTWYGVALPSGFKAYIWPMFARGGLAGALFVIVMFTGAFPNGSAPIKKLMPLRGQLSILASILTLGHNAAYGRVYFVRLFTDPASLPTGQLLAAICSVLMMLIMLPLFITSFMAVRRKMQPKRWKALQRLAYGFYGLLCCHILLLTVPEAVHGESTYQLTVFVYVTVFLSYLSCRISKALAKRKNTSCLLARRQAVAVICCTALSASVVLFLGRSNSNSVESAPPVESVTESHSGYREGTYTGSAMGMNAPIEVSVTVEGGHITDISIISSRDDEPYFSDALYVIDDILAANHTQVDTVTGATYSSGGIIDAVEAALESAGE</sequence>
<organism evidence="3 4">
    <name type="scientific">Acutalibacter muris</name>
    <dbReference type="NCBI Taxonomy" id="1796620"/>
    <lineage>
        <taxon>Bacteria</taxon>
        <taxon>Bacillati</taxon>
        <taxon>Bacillota</taxon>
        <taxon>Clostridia</taxon>
        <taxon>Eubacteriales</taxon>
        <taxon>Acutalibacteraceae</taxon>
        <taxon>Acutalibacter</taxon>
    </lineage>
</organism>
<feature type="transmembrane region" description="Helical" evidence="1">
    <location>
        <begin position="198"/>
        <end position="215"/>
    </location>
</feature>
<dbReference type="Gene3D" id="3.90.1010.20">
    <property type="match status" value="1"/>
</dbReference>
<evidence type="ECO:0000256" key="1">
    <source>
        <dbReference type="SAM" id="Phobius"/>
    </source>
</evidence>
<proteinExistence type="predicted"/>
<feature type="transmembrane region" description="Helical" evidence="1">
    <location>
        <begin position="28"/>
        <end position="48"/>
    </location>
</feature>
<dbReference type="InterPro" id="IPR007329">
    <property type="entry name" value="FMN-bd"/>
</dbReference>